<comment type="caution">
    <text evidence="2">The sequence shown here is derived from an EMBL/GenBank/DDBJ whole genome shotgun (WGS) entry which is preliminary data.</text>
</comment>
<gene>
    <name evidence="2" type="ORF">J1605_010110</name>
</gene>
<feature type="region of interest" description="Disordered" evidence="1">
    <location>
        <begin position="71"/>
        <end position="172"/>
    </location>
</feature>
<keyword evidence="3" id="KW-1185">Reference proteome</keyword>
<accession>A0AB34GPD6</accession>
<dbReference type="AlphaFoldDB" id="A0AB34GPD6"/>
<feature type="compositionally biased region" description="Basic and acidic residues" evidence="1">
    <location>
        <begin position="16"/>
        <end position="29"/>
    </location>
</feature>
<dbReference type="Proteomes" id="UP001159641">
    <property type="component" value="Unassembled WGS sequence"/>
</dbReference>
<feature type="region of interest" description="Disordered" evidence="1">
    <location>
        <begin position="1"/>
        <end position="39"/>
    </location>
</feature>
<reference evidence="2 3" key="1">
    <citation type="submission" date="2022-11" db="EMBL/GenBank/DDBJ databases">
        <title>Whole genome sequence of Eschrichtius robustus ER-17-0199.</title>
        <authorList>
            <person name="Bruniche-Olsen A."/>
            <person name="Black A.N."/>
            <person name="Fields C.J."/>
            <person name="Walden K."/>
            <person name="Dewoody J.A."/>
        </authorList>
    </citation>
    <scope>NUCLEOTIDE SEQUENCE [LARGE SCALE GENOMIC DNA]</scope>
    <source>
        <strain evidence="2">ER-17-0199</strain>
        <tissue evidence="2">Blubber</tissue>
    </source>
</reference>
<sequence length="172" mass="19003">MRQVDSGPPSRAYPAEARRPGREPDDRARPAALPAAPDSVARTRWRYRAWLLRCGREVLVAERARELYPKAFASDSSQLWPDTPVSPRDGLPAGPPRPLDRDFGFRWRSARSGSPLGSALRYPPTPRRPAEGEGRAPGQPSPAAGFGESEVRRHRALEFCTSSSSESSRKDT</sequence>
<protein>
    <submittedName>
        <fullName evidence="2">Uncharacterized protein</fullName>
    </submittedName>
</protein>
<evidence type="ECO:0000313" key="3">
    <source>
        <dbReference type="Proteomes" id="UP001159641"/>
    </source>
</evidence>
<dbReference type="EMBL" id="JAIQCJ010002112">
    <property type="protein sequence ID" value="KAJ8782402.1"/>
    <property type="molecule type" value="Genomic_DNA"/>
</dbReference>
<proteinExistence type="predicted"/>
<evidence type="ECO:0000313" key="2">
    <source>
        <dbReference type="EMBL" id="KAJ8782402.1"/>
    </source>
</evidence>
<evidence type="ECO:0000256" key="1">
    <source>
        <dbReference type="SAM" id="MobiDB-lite"/>
    </source>
</evidence>
<name>A0AB34GPD6_ESCRO</name>
<organism evidence="2 3">
    <name type="scientific">Eschrichtius robustus</name>
    <name type="common">California gray whale</name>
    <name type="synonym">Eschrichtius gibbosus</name>
    <dbReference type="NCBI Taxonomy" id="9764"/>
    <lineage>
        <taxon>Eukaryota</taxon>
        <taxon>Metazoa</taxon>
        <taxon>Chordata</taxon>
        <taxon>Craniata</taxon>
        <taxon>Vertebrata</taxon>
        <taxon>Euteleostomi</taxon>
        <taxon>Mammalia</taxon>
        <taxon>Eutheria</taxon>
        <taxon>Laurasiatheria</taxon>
        <taxon>Artiodactyla</taxon>
        <taxon>Whippomorpha</taxon>
        <taxon>Cetacea</taxon>
        <taxon>Mysticeti</taxon>
        <taxon>Eschrichtiidae</taxon>
        <taxon>Eschrichtius</taxon>
    </lineage>
</organism>